<dbReference type="InterPro" id="IPR005932">
    <property type="entry name" value="RocA"/>
</dbReference>
<feature type="domain" description="Aldehyde dehydrogenase" evidence="8">
    <location>
        <begin position="50"/>
        <end position="516"/>
    </location>
</feature>
<dbReference type="InterPro" id="IPR050485">
    <property type="entry name" value="Proline_metab_enzyme"/>
</dbReference>
<dbReference type="EC" id="1.2.1.88" evidence="2"/>
<dbReference type="InterPro" id="IPR016160">
    <property type="entry name" value="Ald_DH_CS_CYS"/>
</dbReference>
<dbReference type="CDD" id="cd07124">
    <property type="entry name" value="ALDH_PutA-P5CDH-RocA"/>
    <property type="match status" value="1"/>
</dbReference>
<proteinExistence type="inferred from homology"/>
<evidence type="ECO:0000256" key="3">
    <source>
        <dbReference type="ARBA" id="ARBA00023002"/>
    </source>
</evidence>
<dbReference type="InterPro" id="IPR016163">
    <property type="entry name" value="Ald_DH_C"/>
</dbReference>
<protein>
    <recommendedName>
        <fullName evidence="5">L-glutamate gamma-semialdehyde dehydrogenase</fullName>
        <ecNumber evidence="2">1.2.1.88</ecNumber>
    </recommendedName>
    <alternativeName>
        <fullName evidence="5">L-glutamate gamma-semialdehyde dehydrogenase</fullName>
    </alternativeName>
</protein>
<accession>A0A2H3KWX4</accession>
<dbReference type="NCBIfam" id="NF002852">
    <property type="entry name" value="PRK03137.1"/>
    <property type="match status" value="1"/>
</dbReference>
<sequence length="521" mass="56308">MLPEYQNEPFGDFSSSERRAMMQRALRTVAGQFGTTYPLIIGGERILTEDKIASLNPSEPKTVVGYASKASAEHAVKAIEAATAAFATWRKVPVEARARVLLRASALMRRHKEELGAWLVYEVSKSWGEADADVAEAIDFIEYYARQALKLQGTEQPLYPWAGENNTLKYIPLGVGVAIPPWNFALAITTGLVVAPIVAGNTMVLKPASATPIIAAKLVEILEEAGLPPGVLNYVPGSGGEIGDLLVDHPQTRFVNFTGSKEVGLRIHERASVRQPGQIWIKRTVLEMGGKDGIIVDETANLEAAADAIVGSAFSFQGQKCSACSRAIIVADVYDTMVTRIVERTKAVKLGNPTQPDTFMGAVIDRAAFDKISSYIAIGQEEGRLVAGGEVVDHELLEDGGYFINPTVFADIAPDARLAQEEIFGPVLAIIKARDFDHAMEIANNTEYGLTGAIFSRDIARIERAYDEFHVGNLYINRKCTGALVGVQPFGGFNMSGTDSKAGGPDYVALFTQAKLISEKL</sequence>
<reference evidence="9 10" key="1">
    <citation type="submission" date="2016-05" db="EMBL/GenBank/DDBJ databases">
        <authorList>
            <person name="Lavstsen T."/>
            <person name="Jespersen J.S."/>
        </authorList>
    </citation>
    <scope>NUCLEOTIDE SEQUENCE [LARGE SCALE GENOMIC DNA]</scope>
    <source>
        <strain evidence="9 10">B7-9</strain>
    </source>
</reference>
<dbReference type="InterPro" id="IPR016161">
    <property type="entry name" value="Ald_DH/histidinol_DH"/>
</dbReference>
<dbReference type="GO" id="GO:0009898">
    <property type="term" value="C:cytoplasmic side of plasma membrane"/>
    <property type="evidence" value="ECO:0007669"/>
    <property type="project" value="TreeGrafter"/>
</dbReference>
<keyword evidence="3" id="KW-0560">Oxidoreductase</keyword>
<dbReference type="AlphaFoldDB" id="A0A2H3KWX4"/>
<dbReference type="PANTHER" id="PTHR42862">
    <property type="entry name" value="DELTA-1-PYRROLINE-5-CARBOXYLATE DEHYDROGENASE 1, ISOFORM A-RELATED"/>
    <property type="match status" value="1"/>
</dbReference>
<dbReference type="Proteomes" id="UP000220922">
    <property type="component" value="Unassembled WGS sequence"/>
</dbReference>
<dbReference type="Pfam" id="PF00171">
    <property type="entry name" value="Aldedh"/>
    <property type="match status" value="1"/>
</dbReference>
<organism evidence="9 10">
    <name type="scientific">Candidatus Chloroploca asiatica</name>
    <dbReference type="NCBI Taxonomy" id="1506545"/>
    <lineage>
        <taxon>Bacteria</taxon>
        <taxon>Bacillati</taxon>
        <taxon>Chloroflexota</taxon>
        <taxon>Chloroflexia</taxon>
        <taxon>Chloroflexales</taxon>
        <taxon>Chloroflexineae</taxon>
        <taxon>Oscillochloridaceae</taxon>
        <taxon>Candidatus Chloroploca</taxon>
    </lineage>
</organism>
<dbReference type="PANTHER" id="PTHR42862:SF1">
    <property type="entry name" value="DELTA-1-PYRROLINE-5-CARBOXYLATE DEHYDROGENASE 2, ISOFORM A-RELATED"/>
    <property type="match status" value="1"/>
</dbReference>
<dbReference type="RefSeq" id="WP_097653491.1">
    <property type="nucleotide sequence ID" value="NZ_LYXE01000099.1"/>
</dbReference>
<evidence type="ECO:0000256" key="1">
    <source>
        <dbReference type="ARBA" id="ARBA00004786"/>
    </source>
</evidence>
<dbReference type="EMBL" id="LYXE01000099">
    <property type="protein sequence ID" value="PDV98455.1"/>
    <property type="molecule type" value="Genomic_DNA"/>
</dbReference>
<name>A0A2H3KWX4_9CHLR</name>
<keyword evidence="4" id="KW-0520">NAD</keyword>
<evidence type="ECO:0000313" key="9">
    <source>
        <dbReference type="EMBL" id="PDV98455.1"/>
    </source>
</evidence>
<gene>
    <name evidence="9" type="ORF">A9Q02_15240</name>
</gene>
<evidence type="ECO:0000313" key="10">
    <source>
        <dbReference type="Proteomes" id="UP000220922"/>
    </source>
</evidence>
<evidence type="ECO:0000256" key="2">
    <source>
        <dbReference type="ARBA" id="ARBA00012884"/>
    </source>
</evidence>
<dbReference type="OrthoDB" id="9762913at2"/>
<dbReference type="GO" id="GO:0003842">
    <property type="term" value="F:L-glutamate gamma-semialdehyde dehydrogenase activity"/>
    <property type="evidence" value="ECO:0007669"/>
    <property type="project" value="UniProtKB-EC"/>
</dbReference>
<dbReference type="InterPro" id="IPR016162">
    <property type="entry name" value="Ald_DH_N"/>
</dbReference>
<evidence type="ECO:0000256" key="6">
    <source>
        <dbReference type="ARBA" id="ARBA00048142"/>
    </source>
</evidence>
<comment type="caution">
    <text evidence="9">The sequence shown here is derived from an EMBL/GenBank/DDBJ whole genome shotgun (WGS) entry which is preliminary data.</text>
</comment>
<dbReference type="InterPro" id="IPR015590">
    <property type="entry name" value="Aldehyde_DH_dom"/>
</dbReference>
<evidence type="ECO:0000259" key="8">
    <source>
        <dbReference type="Pfam" id="PF00171"/>
    </source>
</evidence>
<dbReference type="Gene3D" id="3.40.309.10">
    <property type="entry name" value="Aldehyde Dehydrogenase, Chain A, domain 2"/>
    <property type="match status" value="1"/>
</dbReference>
<dbReference type="FunFam" id="3.40.309.10:FF:000005">
    <property type="entry name" value="1-pyrroline-5-carboxylate dehydrogenase 1"/>
    <property type="match status" value="1"/>
</dbReference>
<dbReference type="GO" id="GO:0010133">
    <property type="term" value="P:L-proline catabolic process to L-glutamate"/>
    <property type="evidence" value="ECO:0007669"/>
    <property type="project" value="TreeGrafter"/>
</dbReference>
<comment type="pathway">
    <text evidence="1">Amino-acid degradation; L-proline degradation into L-glutamate; L-glutamate from L-proline: step 2/2.</text>
</comment>
<comment type="similarity">
    <text evidence="7">Belongs to the aldehyde dehydrogenase family. RocA subfamily.</text>
</comment>
<keyword evidence="10" id="KW-1185">Reference proteome</keyword>
<dbReference type="Gene3D" id="3.40.605.10">
    <property type="entry name" value="Aldehyde Dehydrogenase, Chain A, domain 1"/>
    <property type="match status" value="1"/>
</dbReference>
<dbReference type="FunFam" id="3.40.605.10:FF:000045">
    <property type="entry name" value="1-pyrroline-5-carboxylate dehydrogenase 1"/>
    <property type="match status" value="1"/>
</dbReference>
<dbReference type="NCBIfam" id="TIGR01237">
    <property type="entry name" value="D1pyr5carbox2"/>
    <property type="match status" value="1"/>
</dbReference>
<evidence type="ECO:0000256" key="7">
    <source>
        <dbReference type="ARBA" id="ARBA00061617"/>
    </source>
</evidence>
<dbReference type="GO" id="GO:0004657">
    <property type="term" value="F:proline dehydrogenase activity"/>
    <property type="evidence" value="ECO:0007669"/>
    <property type="project" value="UniProtKB-ARBA"/>
</dbReference>
<dbReference type="PROSITE" id="PS00070">
    <property type="entry name" value="ALDEHYDE_DEHYDR_CYS"/>
    <property type="match status" value="1"/>
</dbReference>
<evidence type="ECO:0000256" key="4">
    <source>
        <dbReference type="ARBA" id="ARBA00023027"/>
    </source>
</evidence>
<evidence type="ECO:0000256" key="5">
    <source>
        <dbReference type="ARBA" id="ARBA00032259"/>
    </source>
</evidence>
<dbReference type="SUPFAM" id="SSF53720">
    <property type="entry name" value="ALDH-like"/>
    <property type="match status" value="1"/>
</dbReference>
<comment type="catalytic activity">
    <reaction evidence="6">
        <text>L-glutamate 5-semialdehyde + NAD(+) + H2O = L-glutamate + NADH + 2 H(+)</text>
        <dbReference type="Rhea" id="RHEA:30235"/>
        <dbReference type="ChEBI" id="CHEBI:15377"/>
        <dbReference type="ChEBI" id="CHEBI:15378"/>
        <dbReference type="ChEBI" id="CHEBI:29985"/>
        <dbReference type="ChEBI" id="CHEBI:57540"/>
        <dbReference type="ChEBI" id="CHEBI:57945"/>
        <dbReference type="ChEBI" id="CHEBI:58066"/>
        <dbReference type="EC" id="1.2.1.88"/>
    </reaction>
</comment>